<accession>A0AAF5DMF2</accession>
<evidence type="ECO:0000313" key="2">
    <source>
        <dbReference type="WBParaSite" id="TCONS_00015198.p1"/>
    </source>
</evidence>
<proteinExistence type="predicted"/>
<name>A0AAF5DMF2_STRER</name>
<organism evidence="1 2">
    <name type="scientific">Strongyloides stercoralis</name>
    <name type="common">Threadworm</name>
    <dbReference type="NCBI Taxonomy" id="6248"/>
    <lineage>
        <taxon>Eukaryota</taxon>
        <taxon>Metazoa</taxon>
        <taxon>Ecdysozoa</taxon>
        <taxon>Nematoda</taxon>
        <taxon>Chromadorea</taxon>
        <taxon>Rhabditida</taxon>
        <taxon>Tylenchina</taxon>
        <taxon>Panagrolaimomorpha</taxon>
        <taxon>Strongyloidoidea</taxon>
        <taxon>Strongyloididae</taxon>
        <taxon>Strongyloides</taxon>
    </lineage>
</organism>
<protein>
    <submittedName>
        <fullName evidence="2">Uncharacterized protein</fullName>
    </submittedName>
</protein>
<evidence type="ECO:0000313" key="1">
    <source>
        <dbReference type="Proteomes" id="UP000035681"/>
    </source>
</evidence>
<keyword evidence="1" id="KW-1185">Reference proteome</keyword>
<reference evidence="2" key="1">
    <citation type="submission" date="2024-02" db="UniProtKB">
        <authorList>
            <consortium name="WormBaseParasite"/>
        </authorList>
    </citation>
    <scope>IDENTIFICATION</scope>
</reference>
<dbReference type="Proteomes" id="UP000035681">
    <property type="component" value="Unplaced"/>
</dbReference>
<dbReference type="WBParaSite" id="TCONS_00015198.p1">
    <property type="protein sequence ID" value="TCONS_00015198.p1"/>
    <property type="gene ID" value="XLOC_010417"/>
</dbReference>
<sequence>IMTDGTSTPPTNIDKGPAAISVVKDNGNKVELVVKVPQLKKRRKIFRSIIGIIKKPSDPSKLCANARFSEYSLDNLSLHFVINVFKKKKRRHQRVETLVGSYTCEIKQFPSRISPESAEFEILQASSGNAFIGLTLIKIDNISTNWKEFQDQNGTIDVSQI</sequence>
<dbReference type="AlphaFoldDB" id="A0AAF5DMF2"/>